<comment type="function">
    <text evidence="1">Potential calcium sensor.</text>
</comment>
<evidence type="ECO:0000313" key="6">
    <source>
        <dbReference type="EMBL" id="KAK7295379.1"/>
    </source>
</evidence>
<dbReference type="InterPro" id="IPR018247">
    <property type="entry name" value="EF_Hand_1_Ca_BS"/>
</dbReference>
<evidence type="ECO:0000259" key="5">
    <source>
        <dbReference type="PROSITE" id="PS50222"/>
    </source>
</evidence>
<dbReference type="SUPFAM" id="SSF47473">
    <property type="entry name" value="EF-hand"/>
    <property type="match status" value="1"/>
</dbReference>
<dbReference type="InterPro" id="IPR039647">
    <property type="entry name" value="EF_hand_pair_protein_CML-like"/>
</dbReference>
<dbReference type="Gene3D" id="1.10.238.10">
    <property type="entry name" value="EF-hand"/>
    <property type="match status" value="1"/>
</dbReference>
<dbReference type="Proteomes" id="UP001359559">
    <property type="component" value="Unassembled WGS sequence"/>
</dbReference>
<accession>A0AAN9JBS1</accession>
<comment type="caution">
    <text evidence="6">The sequence shown here is derived from an EMBL/GenBank/DDBJ whole genome shotgun (WGS) entry which is preliminary data.</text>
</comment>
<feature type="domain" description="EF-hand" evidence="5">
    <location>
        <begin position="134"/>
        <end position="169"/>
    </location>
</feature>
<reference evidence="6 7" key="1">
    <citation type="submission" date="2024-01" db="EMBL/GenBank/DDBJ databases">
        <title>The genomes of 5 underutilized Papilionoideae crops provide insights into root nodulation and disease resistance.</title>
        <authorList>
            <person name="Yuan L."/>
        </authorList>
    </citation>
    <scope>NUCLEOTIDE SEQUENCE [LARGE SCALE GENOMIC DNA]</scope>
    <source>
        <strain evidence="6">LY-2023</strain>
        <tissue evidence="6">Leaf</tissue>
    </source>
</reference>
<dbReference type="GO" id="GO:0005509">
    <property type="term" value="F:calcium ion binding"/>
    <property type="evidence" value="ECO:0007669"/>
    <property type="project" value="InterPro"/>
</dbReference>
<evidence type="ECO:0000256" key="1">
    <source>
        <dbReference type="ARBA" id="ARBA00003291"/>
    </source>
</evidence>
<dbReference type="PROSITE" id="PS50222">
    <property type="entry name" value="EF_HAND_2"/>
    <property type="match status" value="2"/>
</dbReference>
<keyword evidence="3" id="KW-0677">Repeat</keyword>
<dbReference type="FunFam" id="1.10.238.10:FF:000302">
    <property type="entry name" value="Probable calcium-binding protein CML46"/>
    <property type="match status" value="1"/>
</dbReference>
<feature type="domain" description="EF-hand" evidence="5">
    <location>
        <begin position="172"/>
        <end position="206"/>
    </location>
</feature>
<dbReference type="InterPro" id="IPR002048">
    <property type="entry name" value="EF_hand_dom"/>
</dbReference>
<dbReference type="SMART" id="SM00054">
    <property type="entry name" value="EFh"/>
    <property type="match status" value="2"/>
</dbReference>
<sequence length="206" mass="23927">MVLNLNQLVYVIAEEKTSENDSNSISLLFGLIDLSLYCTVFNRIQKFFLSFWCFLVCQLHSGNSKAKREEQISKSEFFHPENKSNCSRESENLEGAEIKMVMAELGFFCSSESEELQQSYGSKELSELFEEQEPSLEEVKQAFDVFDMNKDGFIDVRELQRVLCILGLKEAEKLNNCQKMIRNFDENQDGRIDFTEFVKIMENHFG</sequence>
<dbReference type="EMBL" id="JAYKXN010000004">
    <property type="protein sequence ID" value="KAK7295379.1"/>
    <property type="molecule type" value="Genomic_DNA"/>
</dbReference>
<evidence type="ECO:0000256" key="2">
    <source>
        <dbReference type="ARBA" id="ARBA00022723"/>
    </source>
</evidence>
<dbReference type="PANTHER" id="PTHR10891">
    <property type="entry name" value="EF-HAND CALCIUM-BINDING DOMAIN CONTAINING PROTEIN"/>
    <property type="match status" value="1"/>
</dbReference>
<dbReference type="Pfam" id="PF13499">
    <property type="entry name" value="EF-hand_7"/>
    <property type="match status" value="1"/>
</dbReference>
<proteinExistence type="predicted"/>
<evidence type="ECO:0000313" key="7">
    <source>
        <dbReference type="Proteomes" id="UP001359559"/>
    </source>
</evidence>
<name>A0AAN9JBS1_CLITE</name>
<organism evidence="6 7">
    <name type="scientific">Clitoria ternatea</name>
    <name type="common">Butterfly pea</name>
    <dbReference type="NCBI Taxonomy" id="43366"/>
    <lineage>
        <taxon>Eukaryota</taxon>
        <taxon>Viridiplantae</taxon>
        <taxon>Streptophyta</taxon>
        <taxon>Embryophyta</taxon>
        <taxon>Tracheophyta</taxon>
        <taxon>Spermatophyta</taxon>
        <taxon>Magnoliopsida</taxon>
        <taxon>eudicotyledons</taxon>
        <taxon>Gunneridae</taxon>
        <taxon>Pentapetalae</taxon>
        <taxon>rosids</taxon>
        <taxon>fabids</taxon>
        <taxon>Fabales</taxon>
        <taxon>Fabaceae</taxon>
        <taxon>Papilionoideae</taxon>
        <taxon>50 kb inversion clade</taxon>
        <taxon>NPAAA clade</taxon>
        <taxon>indigoferoid/millettioid clade</taxon>
        <taxon>Phaseoleae</taxon>
        <taxon>Clitoria</taxon>
    </lineage>
</organism>
<dbReference type="AlphaFoldDB" id="A0AAN9JBS1"/>
<keyword evidence="2" id="KW-0479">Metal-binding</keyword>
<dbReference type="InterPro" id="IPR011992">
    <property type="entry name" value="EF-hand-dom_pair"/>
</dbReference>
<keyword evidence="4" id="KW-0106">Calcium</keyword>
<evidence type="ECO:0000256" key="4">
    <source>
        <dbReference type="ARBA" id="ARBA00022837"/>
    </source>
</evidence>
<keyword evidence="7" id="KW-1185">Reference proteome</keyword>
<dbReference type="CDD" id="cd00051">
    <property type="entry name" value="EFh"/>
    <property type="match status" value="1"/>
</dbReference>
<evidence type="ECO:0000256" key="3">
    <source>
        <dbReference type="ARBA" id="ARBA00022737"/>
    </source>
</evidence>
<dbReference type="PROSITE" id="PS00018">
    <property type="entry name" value="EF_HAND_1"/>
    <property type="match status" value="2"/>
</dbReference>
<gene>
    <name evidence="6" type="ORF">RJT34_18286</name>
</gene>
<protein>
    <recommendedName>
        <fullName evidence="5">EF-hand domain-containing protein</fullName>
    </recommendedName>
</protein>